<keyword evidence="2" id="KW-1185">Reference proteome</keyword>
<reference evidence="1 2" key="1">
    <citation type="journal article" date="2019" name="Int. J. Syst. Evol. Microbiol.">
        <title>The Global Catalogue of Microorganisms (GCM) 10K type strain sequencing project: providing services to taxonomists for standard genome sequencing and annotation.</title>
        <authorList>
            <consortium name="The Broad Institute Genomics Platform"/>
            <consortium name="The Broad Institute Genome Sequencing Center for Infectious Disease"/>
            <person name="Wu L."/>
            <person name="Ma J."/>
        </authorList>
    </citation>
    <scope>NUCLEOTIDE SEQUENCE [LARGE SCALE GENOMIC DNA]</scope>
    <source>
        <strain evidence="1 2">IBRC-M 10256</strain>
    </source>
</reference>
<gene>
    <name evidence="1" type="ORF">ACFOUR_03695</name>
</gene>
<dbReference type="Proteomes" id="UP001595846">
    <property type="component" value="Unassembled WGS sequence"/>
</dbReference>
<sequence length="43" mass="4785">MPMNELLVVAEPAIELLTTIDFVWGFEVADVELFKRVSSYGGP</sequence>
<organism evidence="1 2">
    <name type="scientific">Halovivax cerinus</name>
    <dbReference type="NCBI Taxonomy" id="1487865"/>
    <lineage>
        <taxon>Archaea</taxon>
        <taxon>Methanobacteriati</taxon>
        <taxon>Methanobacteriota</taxon>
        <taxon>Stenosarchaea group</taxon>
        <taxon>Halobacteria</taxon>
        <taxon>Halobacteriales</taxon>
        <taxon>Natrialbaceae</taxon>
        <taxon>Halovivax</taxon>
    </lineage>
</organism>
<comment type="caution">
    <text evidence="1">The sequence shown here is derived from an EMBL/GenBank/DDBJ whole genome shotgun (WGS) entry which is preliminary data.</text>
</comment>
<dbReference type="AlphaFoldDB" id="A0ABD5NKH8"/>
<dbReference type="RefSeq" id="WP_256533706.1">
    <property type="nucleotide sequence ID" value="NZ_CP101824.1"/>
</dbReference>
<accession>A0ABD5NKH8</accession>
<dbReference type="GeneID" id="73902841"/>
<name>A0ABD5NKH8_9EURY</name>
<protein>
    <submittedName>
        <fullName evidence="1">Uncharacterized protein</fullName>
    </submittedName>
</protein>
<dbReference type="EMBL" id="JBHSAQ010000002">
    <property type="protein sequence ID" value="MFC3957478.1"/>
    <property type="molecule type" value="Genomic_DNA"/>
</dbReference>
<evidence type="ECO:0000313" key="2">
    <source>
        <dbReference type="Proteomes" id="UP001595846"/>
    </source>
</evidence>
<proteinExistence type="predicted"/>
<evidence type="ECO:0000313" key="1">
    <source>
        <dbReference type="EMBL" id="MFC3957478.1"/>
    </source>
</evidence>